<gene>
    <name evidence="2" type="ORF">ABDB84_15290</name>
</gene>
<reference evidence="2 3" key="1">
    <citation type="journal article" date="2018" name="Int. J. Syst. Evol. Microbiol.">
        <title>Uliginosibacterium sediminicola sp. nov., isolated from freshwater sediment.</title>
        <authorList>
            <person name="Hwang W.M."/>
            <person name="Kim S.M."/>
            <person name="Kang K."/>
            <person name="Ahn T.Y."/>
        </authorList>
    </citation>
    <scope>NUCLEOTIDE SEQUENCE [LARGE SCALE GENOMIC DNA]</scope>
    <source>
        <strain evidence="2 3">M1-21</strain>
    </source>
</reference>
<dbReference type="Gene3D" id="1.10.1220.10">
    <property type="entry name" value="Met repressor-like"/>
    <property type="match status" value="1"/>
</dbReference>
<organism evidence="2 3">
    <name type="scientific">Uliginosibacterium sediminicola</name>
    <dbReference type="NCBI Taxonomy" id="2024550"/>
    <lineage>
        <taxon>Bacteria</taxon>
        <taxon>Pseudomonadati</taxon>
        <taxon>Pseudomonadota</taxon>
        <taxon>Betaproteobacteria</taxon>
        <taxon>Rhodocyclales</taxon>
        <taxon>Zoogloeaceae</taxon>
        <taxon>Uliginosibacterium</taxon>
    </lineage>
</organism>
<accession>A0ABU9Z1K8</accession>
<dbReference type="SUPFAM" id="SSF47598">
    <property type="entry name" value="Ribbon-helix-helix"/>
    <property type="match status" value="1"/>
</dbReference>
<name>A0ABU9Z1K8_9RHOO</name>
<dbReference type="EMBL" id="JBDIVE010000009">
    <property type="protein sequence ID" value="MEN3069845.1"/>
    <property type="molecule type" value="Genomic_DNA"/>
</dbReference>
<dbReference type="Pfam" id="PF21775">
    <property type="entry name" value="PutA_1st"/>
    <property type="match status" value="1"/>
</dbReference>
<feature type="domain" description="PutA RHH" evidence="1">
    <location>
        <begin position="10"/>
        <end position="42"/>
    </location>
</feature>
<dbReference type="InterPro" id="IPR013321">
    <property type="entry name" value="Arc_rbn_hlx_hlx"/>
</dbReference>
<proteinExistence type="predicted"/>
<evidence type="ECO:0000313" key="3">
    <source>
        <dbReference type="Proteomes" id="UP001410394"/>
    </source>
</evidence>
<dbReference type="InterPro" id="IPR048798">
    <property type="entry name" value="PutA_RHH"/>
</dbReference>
<sequence length="88" mass="10259">MATTLGVKVDDALRERLGALAEAKDRTPHWIIKTALTEYLEREERREREHKEDMARWEHYALTGEHVSAETADAWLNKLAKGERGSWR</sequence>
<keyword evidence="3" id="KW-1185">Reference proteome</keyword>
<comment type="caution">
    <text evidence="2">The sequence shown here is derived from an EMBL/GenBank/DDBJ whole genome shotgun (WGS) entry which is preliminary data.</text>
</comment>
<dbReference type="InterPro" id="IPR010985">
    <property type="entry name" value="Ribbon_hlx_hlx"/>
</dbReference>
<evidence type="ECO:0000259" key="1">
    <source>
        <dbReference type="Pfam" id="PF21775"/>
    </source>
</evidence>
<dbReference type="CDD" id="cd22233">
    <property type="entry name" value="RHH_CopAso-like"/>
    <property type="match status" value="1"/>
</dbReference>
<evidence type="ECO:0000313" key="2">
    <source>
        <dbReference type="EMBL" id="MEN3069845.1"/>
    </source>
</evidence>
<dbReference type="RefSeq" id="WP_345920619.1">
    <property type="nucleotide sequence ID" value="NZ_JBDIVE010000009.1"/>
</dbReference>
<protein>
    <submittedName>
        <fullName evidence="2">Ribbon-helix-helix protein, CopG family</fullName>
    </submittedName>
</protein>
<dbReference type="Proteomes" id="UP001410394">
    <property type="component" value="Unassembled WGS sequence"/>
</dbReference>